<comment type="catalytic activity">
    <reaction evidence="1 8">
        <text>3-dehydroquinate = 3-dehydroshikimate + H2O</text>
        <dbReference type="Rhea" id="RHEA:21096"/>
        <dbReference type="ChEBI" id="CHEBI:15377"/>
        <dbReference type="ChEBI" id="CHEBI:16630"/>
        <dbReference type="ChEBI" id="CHEBI:32364"/>
        <dbReference type="EC" id="4.2.1.10"/>
    </reaction>
</comment>
<evidence type="ECO:0000256" key="4">
    <source>
        <dbReference type="ARBA" id="ARBA00011037"/>
    </source>
</evidence>
<keyword evidence="9" id="KW-0812">Transmembrane</keyword>
<dbReference type="PANTHER" id="PTHR21272">
    <property type="entry name" value="CATABOLIC 3-DEHYDROQUINASE"/>
    <property type="match status" value="1"/>
</dbReference>
<keyword evidence="8" id="KW-0028">Amino-acid biosynthesis</keyword>
<evidence type="ECO:0000256" key="2">
    <source>
        <dbReference type="ARBA" id="ARBA00003924"/>
    </source>
</evidence>
<dbReference type="SUPFAM" id="SSF52304">
    <property type="entry name" value="Type II 3-dehydroquinate dehydratase"/>
    <property type="match status" value="1"/>
</dbReference>
<dbReference type="EMBL" id="JAKMAI010000001">
    <property type="protein sequence ID" value="MCM0158215.1"/>
    <property type="molecule type" value="Genomic_DNA"/>
</dbReference>
<evidence type="ECO:0000256" key="8">
    <source>
        <dbReference type="HAMAP-Rule" id="MF_00169"/>
    </source>
</evidence>
<evidence type="ECO:0000256" key="1">
    <source>
        <dbReference type="ARBA" id="ARBA00001864"/>
    </source>
</evidence>
<dbReference type="PANTHER" id="PTHR21272:SF3">
    <property type="entry name" value="CATABOLIC 3-DEHYDROQUINASE"/>
    <property type="match status" value="1"/>
</dbReference>
<dbReference type="InterPro" id="IPR018509">
    <property type="entry name" value="DHquinase_II_CS"/>
</dbReference>
<comment type="pathway">
    <text evidence="3 8">Metabolic intermediate biosynthesis; chorismate biosynthesis; chorismate from D-erythrose 4-phosphate and phosphoenolpyruvate: step 3/7.</text>
</comment>
<dbReference type="PIRSF" id="PIRSF001399">
    <property type="entry name" value="DHquinase_II"/>
    <property type="match status" value="1"/>
</dbReference>
<feature type="site" description="Transition state stabilizer" evidence="8">
    <location>
        <position position="20"/>
    </location>
</feature>
<comment type="function">
    <text evidence="2 8">Catalyzes a trans-dehydration via an enolate intermediate.</text>
</comment>
<dbReference type="RefSeq" id="WP_250672581.1">
    <property type="nucleotide sequence ID" value="NZ_JAKMAI010000001.1"/>
</dbReference>
<dbReference type="InterPro" id="IPR036441">
    <property type="entry name" value="DHquinase_II_sf"/>
</dbReference>
<dbReference type="GO" id="GO:0003855">
    <property type="term" value="F:3-dehydroquinate dehydratase activity"/>
    <property type="evidence" value="ECO:0007669"/>
    <property type="project" value="UniProtKB-EC"/>
</dbReference>
<comment type="similarity">
    <text evidence="4 8">Belongs to the type-II 3-dehydroquinase family.</text>
</comment>
<evidence type="ECO:0000313" key="11">
    <source>
        <dbReference type="Proteomes" id="UP001203831"/>
    </source>
</evidence>
<keyword evidence="11" id="KW-1185">Reference proteome</keyword>
<comment type="caution">
    <text evidence="10">The sequence shown here is derived from an EMBL/GenBank/DDBJ whole genome shotgun (WGS) entry which is preliminary data.</text>
</comment>
<reference evidence="10" key="1">
    <citation type="submission" date="2022-01" db="EMBL/GenBank/DDBJ databases">
        <title>Genome assemble of Metamasius hemipterus Nardonella endosymbiont.</title>
        <authorList>
            <person name="Palmieri L."/>
            <person name="Pavarini R."/>
            <person name="Sharma P."/>
        </authorList>
    </citation>
    <scope>NUCLEOTIDE SEQUENCE [LARGE SCALE GENOMIC DNA]</scope>
    <source>
        <strain evidence="10">NARMHE1</strain>
    </source>
</reference>
<dbReference type="Gene3D" id="3.40.50.9100">
    <property type="entry name" value="Dehydroquinase, class II"/>
    <property type="match status" value="1"/>
</dbReference>
<protein>
    <recommendedName>
        <fullName evidence="6 8">3-dehydroquinate dehydratase</fullName>
        <shortName evidence="8">3-dehydroquinase</shortName>
        <ecNumber evidence="6 8">4.2.1.10</ecNumber>
    </recommendedName>
    <alternativeName>
        <fullName evidence="8">Type II DHQase</fullName>
    </alternativeName>
</protein>
<evidence type="ECO:0000256" key="7">
    <source>
        <dbReference type="ARBA" id="ARBA00023239"/>
    </source>
</evidence>
<dbReference type="NCBIfam" id="TIGR01088">
    <property type="entry name" value="aroQ"/>
    <property type="match status" value="1"/>
</dbReference>
<organism evidence="10 11">
    <name type="scientific">endosymbiont of Metamasius hemipterus</name>
    <dbReference type="NCBI Taxonomy" id="204627"/>
    <lineage>
        <taxon>Bacteria</taxon>
        <taxon>Pseudomonadati</taxon>
        <taxon>Pseudomonadota</taxon>
        <taxon>Gammaproteobacteria</taxon>
        <taxon>Candidatus Nardonella</taxon>
    </lineage>
</organism>
<keyword evidence="7 8" id="KW-0456">Lyase</keyword>
<dbReference type="HAMAP" id="MF_00169">
    <property type="entry name" value="AroQ"/>
    <property type="match status" value="1"/>
</dbReference>
<dbReference type="NCBIfam" id="NF003804">
    <property type="entry name" value="PRK05395.1-1"/>
    <property type="match status" value="1"/>
</dbReference>
<dbReference type="PROSITE" id="PS01029">
    <property type="entry name" value="DEHYDROQUINASE_II"/>
    <property type="match status" value="1"/>
</dbReference>
<dbReference type="CDD" id="cd00466">
    <property type="entry name" value="DHQase_II"/>
    <property type="match status" value="1"/>
</dbReference>
<feature type="binding site" evidence="8">
    <location>
        <position position="89"/>
    </location>
    <ligand>
        <name>substrate</name>
    </ligand>
</feature>
<keyword evidence="9" id="KW-1133">Transmembrane helix</keyword>
<feature type="binding site" evidence="8">
    <location>
        <position position="113"/>
    </location>
    <ligand>
        <name>substrate</name>
    </ligand>
</feature>
<evidence type="ECO:0000256" key="5">
    <source>
        <dbReference type="ARBA" id="ARBA00011193"/>
    </source>
</evidence>
<proteinExistence type="inferred from homology"/>
<feature type="binding site" evidence="8">
    <location>
        <begin position="103"/>
        <end position="104"/>
    </location>
    <ligand>
        <name>substrate</name>
    </ligand>
</feature>
<dbReference type="Pfam" id="PF01220">
    <property type="entry name" value="DHquinase_II"/>
    <property type="match status" value="1"/>
</dbReference>
<evidence type="ECO:0000256" key="6">
    <source>
        <dbReference type="ARBA" id="ARBA00012060"/>
    </source>
</evidence>
<feature type="active site" description="Proton donor" evidence="8">
    <location>
        <position position="102"/>
    </location>
</feature>
<sequence length="151" mass="17256">MKKYNILLINGPNLNLLGKREVEKYGKLSLNKILIKLKKFSNKLNINLFNIQSNSESKIVNNIQKSINNIDFFLINAASFTHTSISIRDAILAVGIPFIEIHITNIYSREPFRKFSYLSDIALGVICGFGIYGYKYALNFSIKYLNSKKNN</sequence>
<dbReference type="Proteomes" id="UP001203831">
    <property type="component" value="Unassembled WGS sequence"/>
</dbReference>
<dbReference type="InterPro" id="IPR001874">
    <property type="entry name" value="DHquinase_II"/>
</dbReference>
<feature type="transmembrane region" description="Helical" evidence="9">
    <location>
        <begin position="115"/>
        <end position="134"/>
    </location>
</feature>
<evidence type="ECO:0000256" key="9">
    <source>
        <dbReference type="SAM" id="Phobius"/>
    </source>
</evidence>
<evidence type="ECO:0000256" key="3">
    <source>
        <dbReference type="ARBA" id="ARBA00004902"/>
    </source>
</evidence>
<gene>
    <name evidence="8 10" type="primary">aroQ</name>
    <name evidence="10" type="ORF">L7J86_00030</name>
</gene>
<name>A0ABT0TW39_9GAMM</name>
<comment type="subunit">
    <text evidence="5 8">Homododecamer.</text>
</comment>
<keyword evidence="9" id="KW-0472">Membrane</keyword>
<evidence type="ECO:0000313" key="10">
    <source>
        <dbReference type="EMBL" id="MCM0158215.1"/>
    </source>
</evidence>
<dbReference type="NCBIfam" id="NF003805">
    <property type="entry name" value="PRK05395.1-2"/>
    <property type="match status" value="1"/>
</dbReference>
<dbReference type="EC" id="4.2.1.10" evidence="6 8"/>
<feature type="binding site" evidence="8">
    <location>
        <position position="82"/>
    </location>
    <ligand>
        <name>substrate</name>
    </ligand>
</feature>
<feature type="binding site" evidence="8">
    <location>
        <position position="76"/>
    </location>
    <ligand>
        <name>substrate</name>
    </ligand>
</feature>
<dbReference type="NCBIfam" id="NF003807">
    <property type="entry name" value="PRK05395.1-4"/>
    <property type="match status" value="1"/>
</dbReference>
<feature type="active site" description="Proton acceptor" evidence="8">
    <location>
        <position position="25"/>
    </location>
</feature>
<keyword evidence="8" id="KW-0057">Aromatic amino acid biosynthesis</keyword>
<accession>A0ABT0TW39</accession>